<proteinExistence type="predicted"/>
<dbReference type="OrthoDB" id="1092058at2"/>
<feature type="chain" id="PRO_5003069104" description="DUF218 domain-containing protein" evidence="1">
    <location>
        <begin position="20"/>
        <end position="411"/>
    </location>
</feature>
<dbReference type="eggNOG" id="COG1434">
    <property type="taxonomic scope" value="Bacteria"/>
</dbReference>
<organism evidence="3 4">
    <name type="scientific">Zunongwangia profunda (strain DSM 18752 / CCTCC AB 206139 / SM-A87)</name>
    <name type="common">Wangia profunda</name>
    <dbReference type="NCBI Taxonomy" id="655815"/>
    <lineage>
        <taxon>Bacteria</taxon>
        <taxon>Pseudomonadati</taxon>
        <taxon>Bacteroidota</taxon>
        <taxon>Flavobacteriia</taxon>
        <taxon>Flavobacteriales</taxon>
        <taxon>Flavobacteriaceae</taxon>
        <taxon>Zunongwangia</taxon>
    </lineage>
</organism>
<dbReference type="RefSeq" id="WP_013071105.1">
    <property type="nucleotide sequence ID" value="NC_014041.1"/>
</dbReference>
<evidence type="ECO:0000313" key="3">
    <source>
        <dbReference type="EMBL" id="ADF51962.1"/>
    </source>
</evidence>
<dbReference type="Gene3D" id="3.40.50.620">
    <property type="entry name" value="HUPs"/>
    <property type="match status" value="1"/>
</dbReference>
<dbReference type="Proteomes" id="UP000001654">
    <property type="component" value="Chromosome"/>
</dbReference>
<feature type="domain" description="DUF218" evidence="2">
    <location>
        <begin position="248"/>
        <end position="362"/>
    </location>
</feature>
<dbReference type="AlphaFoldDB" id="D5BL63"/>
<dbReference type="Pfam" id="PF02698">
    <property type="entry name" value="DUF218"/>
    <property type="match status" value="1"/>
</dbReference>
<sequence>MTKYILIIALLLNYTGSFAQENPEVYHTLSKKNFYFLHAIENNREVKEVLNKDRSLSKLLSEQKKQIAQTLEKKENDLHSLIYPYLISEEDSKKISDHLNRIYKESPKFKNFIENDIRNSGAYILYDKLKAKELIENIWSLNAEGINHILKVYGMGEHPQYAAIDSVSYNVKSDYYKGAIAMWSDHMALEVKEKDLWFNPSLNFALSLLYLNHRDEAARYEPLEELENRKTVEHIKNIDFAHFKYASILILGNGPENYTDRLSALGKLNIKLGVKAYLEVKAPLIVVSGGHAHPFRAKYCEAIEMKKELMKEYQIPENRIIIEPHARHTTTNLRNASRLYSKYDVPLDKAHLVVTNNSHSQYVSSNNFKNRCIEELGYLPALIMSRINDTTIEFQPLKNSLQQNPTEPLDP</sequence>
<dbReference type="InterPro" id="IPR003848">
    <property type="entry name" value="DUF218"/>
</dbReference>
<reference evidence="3 4" key="1">
    <citation type="journal article" date="2010" name="BMC Genomics">
        <title>The complete genome of Zunongwangia profunda SM-A87 reveals its adaptation to the deep-sea environment and ecological role in sedimentary organic nitrogen degradation.</title>
        <authorList>
            <person name="Qin Q.L."/>
            <person name="Zhang X.Y."/>
            <person name="Wang X.M."/>
            <person name="Liu G.M."/>
            <person name="Chen X.L."/>
            <person name="Xie B.B."/>
            <person name="Dang H.Y."/>
            <person name="Zhou B.C."/>
            <person name="Yu J."/>
            <person name="Zhang Y.Z."/>
        </authorList>
    </citation>
    <scope>NUCLEOTIDE SEQUENCE [LARGE SCALE GENOMIC DNA]</scope>
    <source>
        <strain evidence="4">DSM 18752 / CCTCC AB 206139 / SM-A87</strain>
    </source>
</reference>
<evidence type="ECO:0000259" key="2">
    <source>
        <dbReference type="Pfam" id="PF02698"/>
    </source>
</evidence>
<dbReference type="EMBL" id="CP001650">
    <property type="protein sequence ID" value="ADF51962.1"/>
    <property type="molecule type" value="Genomic_DNA"/>
</dbReference>
<evidence type="ECO:0000313" key="4">
    <source>
        <dbReference type="Proteomes" id="UP000001654"/>
    </source>
</evidence>
<dbReference type="CDD" id="cd06259">
    <property type="entry name" value="YdcF-like"/>
    <property type="match status" value="1"/>
</dbReference>
<dbReference type="InterPro" id="IPR014729">
    <property type="entry name" value="Rossmann-like_a/b/a_fold"/>
</dbReference>
<keyword evidence="4" id="KW-1185">Reference proteome</keyword>
<evidence type="ECO:0000256" key="1">
    <source>
        <dbReference type="SAM" id="SignalP"/>
    </source>
</evidence>
<keyword evidence="1" id="KW-0732">Signal</keyword>
<dbReference type="KEGG" id="zpr:ZPR_1627"/>
<protein>
    <recommendedName>
        <fullName evidence="2">DUF218 domain-containing protein</fullName>
    </recommendedName>
</protein>
<dbReference type="HOGENOM" id="CLU_054534_0_0_10"/>
<gene>
    <name evidence="3" type="ordered locus">ZPR_1627</name>
</gene>
<name>D5BL63_ZUNPS</name>
<accession>D5BL63</accession>
<feature type="signal peptide" evidence="1">
    <location>
        <begin position="1"/>
        <end position="19"/>
    </location>
</feature>